<proteinExistence type="predicted"/>
<gene>
    <name evidence="2" type="ORF">FEMY_07950</name>
</gene>
<dbReference type="PANTHER" id="PTHR38690">
    <property type="entry name" value="PROTEASE-RELATED"/>
    <property type="match status" value="1"/>
</dbReference>
<dbReference type="InterPro" id="IPR025263">
    <property type="entry name" value="YhdP_central"/>
</dbReference>
<feature type="domain" description="YhdP central" evidence="1">
    <location>
        <begin position="889"/>
        <end position="1408"/>
    </location>
</feature>
<dbReference type="InterPro" id="IPR011836">
    <property type="entry name" value="YhdP"/>
</dbReference>
<dbReference type="Proteomes" id="UP000075653">
    <property type="component" value="Unassembled WGS sequence"/>
</dbReference>
<dbReference type="PATRIC" id="fig|1789004.3.peg.804"/>
<reference evidence="2 3" key="1">
    <citation type="submission" date="2016-01" db="EMBL/GenBank/DDBJ databases">
        <title>Genome sequence of the acidophilic iron oxidising Ferrovum strain Z-31.</title>
        <authorList>
            <person name="Poehlein A."/>
            <person name="Ullrich S.R."/>
            <person name="Schloemann M."/>
            <person name="Muehling M."/>
            <person name="Daniel R."/>
        </authorList>
    </citation>
    <scope>NUCLEOTIDE SEQUENCE [LARGE SCALE GENOMIC DNA]</scope>
    <source>
        <strain evidence="2 3">Z-31</strain>
    </source>
</reference>
<dbReference type="STRING" id="1789004.FEMY_07950"/>
<protein>
    <recommendedName>
        <fullName evidence="1">YhdP central domain-containing protein</fullName>
    </recommendedName>
</protein>
<evidence type="ECO:0000259" key="1">
    <source>
        <dbReference type="Pfam" id="PF13116"/>
    </source>
</evidence>
<evidence type="ECO:0000313" key="3">
    <source>
        <dbReference type="Proteomes" id="UP000075653"/>
    </source>
</evidence>
<dbReference type="EMBL" id="LRRD01000012">
    <property type="protein sequence ID" value="KXW58617.1"/>
    <property type="molecule type" value="Genomic_DNA"/>
</dbReference>
<feature type="domain" description="YhdP central" evidence="1">
    <location>
        <begin position="18"/>
        <end position="795"/>
    </location>
</feature>
<organism evidence="2 3">
    <name type="scientific">Ferrovum myxofaciens</name>
    <dbReference type="NCBI Taxonomy" id="416213"/>
    <lineage>
        <taxon>Bacteria</taxon>
        <taxon>Pseudomonadati</taxon>
        <taxon>Pseudomonadota</taxon>
        <taxon>Betaproteobacteria</taxon>
        <taxon>Ferrovales</taxon>
        <taxon>Ferrovaceae</taxon>
        <taxon>Ferrovum</taxon>
    </lineage>
</organism>
<accession>A0A149VZI0</accession>
<dbReference type="Pfam" id="PF13116">
    <property type="entry name" value="YhdP"/>
    <property type="match status" value="2"/>
</dbReference>
<dbReference type="PANTHER" id="PTHR38690:SF1">
    <property type="entry name" value="PROTEASE"/>
    <property type="match status" value="1"/>
</dbReference>
<dbReference type="RefSeq" id="WP_062187719.1">
    <property type="nucleotide sequence ID" value="NZ_CP149475.1"/>
</dbReference>
<name>A0A149VZI0_9PROT</name>
<keyword evidence="3" id="KW-1185">Reference proteome</keyword>
<evidence type="ECO:0000313" key="2">
    <source>
        <dbReference type="EMBL" id="KXW58617.1"/>
    </source>
</evidence>
<sequence length="1414" mass="155058">MRLMISHRALLYHSRRALLWLTVGVVLLCLLAWGGMQWIVLHDVGRFRPQAMALLTNATGNRVEVGRLSAGAFHWMPTLVLDRVVVFTPQNQPGITIKRVQARINVLDFLRGQVNFDHLQIEEPHLTLRRSPEGQMFLSGILLPSPGQGPSPFLEWLTRQGQIHVSGGELVWQDDLRQAPPLRLQNIQLDLSNGGGVHRWEVTVTPPHDLASPLHMEGRVRGMDLGRWSDWQGRVQLDAVRVDWVALLPWVEVLNGVQQARGGLHVVGELTPAHGWDLHSDLDLHPLVWHIPGAEQSLLVNRLQGELTMRWQGGVRAWALHQVRLSGPSFVHWVRPLEVSFHTEGENNQMEASWVDLAVLHPFVKVLPLTPQQQKIWQDLSPSGELEGLRLTWKEGGVLSDSLGFQGTLHHVSVHAWHGLPALQAFSGQITGDARGGQVKGTGLGAQWDLPDLFVAPLKVNSFRVDTQWQRQKDHLTLTIQQLQVSNDDLAGAVEGSLEMGPQGPGQAHLSGSLTHARPDAVWQYLPRMIPPPTRLWLHQALQGGEANPVRFSVAGDLSRFPFVGDQGGTFRVDAQLHDVNLHFDPAWPALTHLDGTLQIRGGELLVLTQSGEVLGTHLGAVQARLPDMTAQNSGLTISGQAQGPVSAGLTFIQRSPLNALLDRALEGWSGKGEGHLILQLEIPLDQPEKTKVLGDYEFLGADLTEGTLGIPPLTRVRGHLLFTEGDLNSRDLTARVLGGAAALAFRTDKRGVLHLKASGQGDWSRLQAVYDEPILKDVTGQEPWQGEFAFGHGGVDAQLQTQGNYLGEPFAFQLSSKPDQGVDLKFVGSTSRKALRRHFSPFWTQGLEGPVNWEGHVRLHDKHVRAEVRGDALWLGGRTTFVAIRGIHHTLRASFAGHIEATALKKWTALAPLEALQGKTDWSGRLEKKENEDPQLWINTSLEGMALNLPQPLQKDAATARPLEIHAQLFGAGREVEGRLGDQLAFQALYRATKTEPEAGETWQLERGRLWLGKAGTHLPLDPSFSVEGAWPLLDLGAWQRYLDRWSQKAGAAPISESKVGHVNVTFGTVSWAGRLWPDVGIDARVEGKQWLIRTRGRSIAGDLIRVQGEPGRLEGHLVHLVIPASSHPDAPAGAENHTPALAAQMPTMDLQVEHLTLPGGLEGHAHLVGTQEGAGVWHLQTLTLVSQETQIQMEGVWQDQPKPQNHYQWDVKTEDLGNFLTGLGYPGLVARGNGEGHGHIQWPGALEDFSLTGVSGHASLNLKDGQFSKVQTGGLGRLISLFSLQTLPRRITLDFNDVFSAGFAFDHLTADLALDHSRLDTRDFEMAGPAAHVKLFGKVDLANETSDLTAQVAPSVEDSVTLASTVVGGPVVGAASWVLQKILGNPFDQALSYAYTIQGPWDDPRIQSVGHP</sequence>
<comment type="caution">
    <text evidence="2">The sequence shown here is derived from an EMBL/GenBank/DDBJ whole genome shotgun (WGS) entry which is preliminary data.</text>
</comment>